<comment type="caution">
    <text evidence="3">The sequence shown here is derived from an EMBL/GenBank/DDBJ whole genome shotgun (WGS) entry which is preliminary data.</text>
</comment>
<keyword evidence="1" id="KW-1133">Transmembrane helix</keyword>
<feature type="chain" id="PRO_5042992461" evidence="2">
    <location>
        <begin position="25"/>
        <end position="358"/>
    </location>
</feature>
<name>A0AAN9AKU8_9CAEN</name>
<keyword evidence="1" id="KW-0812">Transmembrane</keyword>
<keyword evidence="1" id="KW-0472">Membrane</keyword>
<protein>
    <submittedName>
        <fullName evidence="3">Uncharacterized protein</fullName>
    </submittedName>
</protein>
<evidence type="ECO:0000256" key="2">
    <source>
        <dbReference type="SAM" id="SignalP"/>
    </source>
</evidence>
<proteinExistence type="predicted"/>
<feature type="transmembrane region" description="Helical" evidence="1">
    <location>
        <begin position="271"/>
        <end position="294"/>
    </location>
</feature>
<organism evidence="3 4">
    <name type="scientific">Littorina saxatilis</name>
    <dbReference type="NCBI Taxonomy" id="31220"/>
    <lineage>
        <taxon>Eukaryota</taxon>
        <taxon>Metazoa</taxon>
        <taxon>Spiralia</taxon>
        <taxon>Lophotrochozoa</taxon>
        <taxon>Mollusca</taxon>
        <taxon>Gastropoda</taxon>
        <taxon>Caenogastropoda</taxon>
        <taxon>Littorinimorpha</taxon>
        <taxon>Littorinoidea</taxon>
        <taxon>Littorinidae</taxon>
        <taxon>Littorina</taxon>
    </lineage>
</organism>
<evidence type="ECO:0000313" key="4">
    <source>
        <dbReference type="Proteomes" id="UP001374579"/>
    </source>
</evidence>
<gene>
    <name evidence="3" type="ORF">V1264_022655</name>
</gene>
<dbReference type="AlphaFoldDB" id="A0AAN9AKU8"/>
<evidence type="ECO:0000256" key="1">
    <source>
        <dbReference type="SAM" id="Phobius"/>
    </source>
</evidence>
<keyword evidence="4" id="KW-1185">Reference proteome</keyword>
<keyword evidence="2" id="KW-0732">Signal</keyword>
<reference evidence="3 4" key="1">
    <citation type="submission" date="2024-02" db="EMBL/GenBank/DDBJ databases">
        <title>Chromosome-scale genome assembly of the rough periwinkle Littorina saxatilis.</title>
        <authorList>
            <person name="De Jode A."/>
            <person name="Faria R."/>
            <person name="Formenti G."/>
            <person name="Sims Y."/>
            <person name="Smith T.P."/>
            <person name="Tracey A."/>
            <person name="Wood J.M.D."/>
            <person name="Zagrodzka Z.B."/>
            <person name="Johannesson K."/>
            <person name="Butlin R.K."/>
            <person name="Leder E.H."/>
        </authorList>
    </citation>
    <scope>NUCLEOTIDE SEQUENCE [LARGE SCALE GENOMIC DNA]</scope>
    <source>
        <strain evidence="3">Snail1</strain>
        <tissue evidence="3">Muscle</tissue>
    </source>
</reference>
<feature type="signal peptide" evidence="2">
    <location>
        <begin position="1"/>
        <end position="24"/>
    </location>
</feature>
<dbReference type="Proteomes" id="UP001374579">
    <property type="component" value="Unassembled WGS sequence"/>
</dbReference>
<dbReference type="EMBL" id="JBAMIC010004070">
    <property type="protein sequence ID" value="KAK7088778.1"/>
    <property type="molecule type" value="Genomic_DNA"/>
</dbReference>
<accession>A0AAN9AKU8</accession>
<evidence type="ECO:0000313" key="3">
    <source>
        <dbReference type="EMBL" id="KAK7088778.1"/>
    </source>
</evidence>
<sequence>MTMSKDEIVMSILCLCVSLVLTVAQKGNVNFTKSYVRLQTASCAASFFVSSNNTSFISMELHEAREKKGSHYLARVSVRNSSRKEGEERDIAARHGTKPQPFIDIGLIASTSLDLRHDDVTCKYTHHHGEGSIDTETNAKTATYEAKMFEYTFPKNSHKFQSARIEVKTAREVFEFDSAKQPIHSLEFYKSQDRNDPTLFLWLEKDDGLRLQVCAQLNSELAANADNYDCHVKIGDRVTECEPYFGIVTESELSSPMPSPYPSGSEFPGRAVAFVLVCLVVLLAVLAVPGALYFRRKTKGKAGADVEQWCWSKGLLENGDGEYMKGGEEEKLEEKLNVRMTEGVVAVRSDDVDLSSTK</sequence>